<dbReference type="Pfam" id="PF13193">
    <property type="entry name" value="AMP-binding_C"/>
    <property type="match status" value="1"/>
</dbReference>
<protein>
    <submittedName>
        <fullName evidence="3">Long-chain fatty acid--CoA ligase</fullName>
    </submittedName>
</protein>
<evidence type="ECO:0000259" key="1">
    <source>
        <dbReference type="Pfam" id="PF00501"/>
    </source>
</evidence>
<comment type="caution">
    <text evidence="3">The sequence shown here is derived from an EMBL/GenBank/DDBJ whole genome shotgun (WGS) entry which is preliminary data.</text>
</comment>
<dbReference type="Gene3D" id="3.30.300.30">
    <property type="match status" value="1"/>
</dbReference>
<dbReference type="InterPro" id="IPR042099">
    <property type="entry name" value="ANL_N_sf"/>
</dbReference>
<dbReference type="Gene3D" id="3.40.50.12780">
    <property type="entry name" value="N-terminal domain of ligase-like"/>
    <property type="match status" value="1"/>
</dbReference>
<dbReference type="GO" id="GO:0031956">
    <property type="term" value="F:medium-chain fatty acid-CoA ligase activity"/>
    <property type="evidence" value="ECO:0007669"/>
    <property type="project" value="TreeGrafter"/>
</dbReference>
<evidence type="ECO:0000313" key="4">
    <source>
        <dbReference type="Proteomes" id="UP000518188"/>
    </source>
</evidence>
<dbReference type="EMBL" id="JAAXPJ010000003">
    <property type="protein sequence ID" value="NKZ11323.1"/>
    <property type="molecule type" value="Genomic_DNA"/>
</dbReference>
<dbReference type="GO" id="GO:0006631">
    <property type="term" value="P:fatty acid metabolic process"/>
    <property type="evidence" value="ECO:0007669"/>
    <property type="project" value="TreeGrafter"/>
</dbReference>
<sequence length="496" mass="52445">MSSPVSTDFADGLATGLDAYGDRPFIEFDRKWYSGNEITQFIEQVSVALREAGVEPDEPVGLVVRNRVAHAAAILGFIASRRPVVMIYSYQSATAIARDAESLGLPAILADIDDWTPELNGAVRAAGSAGISLSGGALGVGVIAARQPGSRHDPALEQSGLHILTSGTTGPPKRIPVATKVLAHTVLSMTIGAGTEVVGPDTPPALVYWPFGSIGVCQLLAAPCSGKRMVLLEKFSVPEWVQAIKTYRITRAGVQPAILRMLLQADVPPEDLASLEGLSGGSGPLEPELRAEFESRYGIPLLWAYGATEFAGSVCSWTPELYRRYGADKPDSVGRTLPGVRVRIVDPDTSAEVPAGSIGLLEARVEVIGPDWVRTTDLASVDEDGFVTLHGRGDGAINRGGFKILPETVRRVLISHPSVLDACVVGVPDARLGAVPFAAVELRRDAAVPTEAELKDLVREALPSHHVPVAVAVVDALPRNAALKVRPGDVAALYRP</sequence>
<evidence type="ECO:0000259" key="2">
    <source>
        <dbReference type="Pfam" id="PF13193"/>
    </source>
</evidence>
<gene>
    <name evidence="3" type="ORF">HGA11_10070</name>
</gene>
<dbReference type="Proteomes" id="UP000518188">
    <property type="component" value="Unassembled WGS sequence"/>
</dbReference>
<dbReference type="AlphaFoldDB" id="A0A7X6MNC2"/>
<dbReference type="PANTHER" id="PTHR43201">
    <property type="entry name" value="ACYL-COA SYNTHETASE"/>
    <property type="match status" value="1"/>
</dbReference>
<name>A0A7X6MNC2_9MYCO</name>
<proteinExistence type="predicted"/>
<dbReference type="PANTHER" id="PTHR43201:SF32">
    <property type="entry name" value="2-SUCCINYLBENZOATE--COA LIGASE, CHLOROPLASTIC_PEROXISOMAL"/>
    <property type="match status" value="1"/>
</dbReference>
<dbReference type="SUPFAM" id="SSF56801">
    <property type="entry name" value="Acetyl-CoA synthetase-like"/>
    <property type="match status" value="1"/>
</dbReference>
<dbReference type="CDD" id="cd04433">
    <property type="entry name" value="AFD_class_I"/>
    <property type="match status" value="1"/>
</dbReference>
<dbReference type="RefSeq" id="WP_044517168.1">
    <property type="nucleotide sequence ID" value="NZ_HG322951.1"/>
</dbReference>
<keyword evidence="3" id="KW-0436">Ligase</keyword>
<feature type="domain" description="AMP-binding enzyme C-terminal" evidence="2">
    <location>
        <begin position="412"/>
        <end position="482"/>
    </location>
</feature>
<feature type="domain" description="AMP-dependent synthetase/ligase" evidence="1">
    <location>
        <begin position="19"/>
        <end position="361"/>
    </location>
</feature>
<dbReference type="InterPro" id="IPR045851">
    <property type="entry name" value="AMP-bd_C_sf"/>
</dbReference>
<dbReference type="Pfam" id="PF00501">
    <property type="entry name" value="AMP-binding"/>
    <property type="match status" value="1"/>
</dbReference>
<organism evidence="3 4">
    <name type="scientific">Mycolicibacterium septicum DSM 44393</name>
    <dbReference type="NCBI Taxonomy" id="1341646"/>
    <lineage>
        <taxon>Bacteria</taxon>
        <taxon>Bacillati</taxon>
        <taxon>Actinomycetota</taxon>
        <taxon>Actinomycetes</taxon>
        <taxon>Mycobacteriales</taxon>
        <taxon>Mycobacteriaceae</taxon>
        <taxon>Mycolicibacterium</taxon>
    </lineage>
</organism>
<dbReference type="InterPro" id="IPR000873">
    <property type="entry name" value="AMP-dep_synth/lig_dom"/>
</dbReference>
<evidence type="ECO:0000313" key="3">
    <source>
        <dbReference type="EMBL" id="NKZ11323.1"/>
    </source>
</evidence>
<reference evidence="3 4" key="1">
    <citation type="submission" date="2020-04" db="EMBL/GenBank/DDBJ databases">
        <title>MicrobeNet Type strains.</title>
        <authorList>
            <person name="Nicholson A.C."/>
        </authorList>
    </citation>
    <scope>NUCLEOTIDE SEQUENCE [LARGE SCALE GENOMIC DNA]</scope>
    <source>
        <strain evidence="3 4">ATCC 700731</strain>
    </source>
</reference>
<dbReference type="InterPro" id="IPR025110">
    <property type="entry name" value="AMP-bd_C"/>
</dbReference>
<accession>A0A7X6MNC2</accession>